<protein>
    <submittedName>
        <fullName evidence="1">Uncharacterized protein</fullName>
    </submittedName>
</protein>
<evidence type="ECO:0000313" key="1">
    <source>
        <dbReference type="EMBL" id="SVE60527.1"/>
    </source>
</evidence>
<accession>A0A383EUI9</accession>
<dbReference type="AlphaFoldDB" id="A0A383EUI9"/>
<sequence length="43" mass="5073">MDLELSQTAVHDAVEVISYFNYNNRIADALNVDLERHVIYYEQ</sequence>
<reference evidence="1" key="1">
    <citation type="submission" date="2018-05" db="EMBL/GenBank/DDBJ databases">
        <authorList>
            <person name="Lanie J.A."/>
            <person name="Ng W.-L."/>
            <person name="Kazmierczak K.M."/>
            <person name="Andrzejewski T.M."/>
            <person name="Davidsen T.M."/>
            <person name="Wayne K.J."/>
            <person name="Tettelin H."/>
            <person name="Glass J.I."/>
            <person name="Rusch D."/>
            <person name="Podicherti R."/>
            <person name="Tsui H.-C.T."/>
            <person name="Winkler M.E."/>
        </authorList>
    </citation>
    <scope>NUCLEOTIDE SEQUENCE</scope>
</reference>
<name>A0A383EUI9_9ZZZZ</name>
<dbReference type="InterPro" id="IPR029032">
    <property type="entry name" value="AhpD-like"/>
</dbReference>
<gene>
    <name evidence="1" type="ORF">METZ01_LOCUS513381</name>
</gene>
<dbReference type="Gene3D" id="1.20.1290.10">
    <property type="entry name" value="AhpD-like"/>
    <property type="match status" value="1"/>
</dbReference>
<organism evidence="1">
    <name type="scientific">marine metagenome</name>
    <dbReference type="NCBI Taxonomy" id="408172"/>
    <lineage>
        <taxon>unclassified sequences</taxon>
        <taxon>metagenomes</taxon>
        <taxon>ecological metagenomes</taxon>
    </lineage>
</organism>
<dbReference type="EMBL" id="UINC01228984">
    <property type="protein sequence ID" value="SVE60527.1"/>
    <property type="molecule type" value="Genomic_DNA"/>
</dbReference>
<proteinExistence type="predicted"/>